<dbReference type="Proteomes" id="UP000006038">
    <property type="component" value="Chromosome 3"/>
</dbReference>
<evidence type="ECO:0000313" key="3">
    <source>
        <dbReference type="Proteomes" id="UP000006038"/>
    </source>
</evidence>
<organism evidence="2">
    <name type="scientific">Oryza brachyantha</name>
    <name type="common">malo sina</name>
    <dbReference type="NCBI Taxonomy" id="4533"/>
    <lineage>
        <taxon>Eukaryota</taxon>
        <taxon>Viridiplantae</taxon>
        <taxon>Streptophyta</taxon>
        <taxon>Embryophyta</taxon>
        <taxon>Tracheophyta</taxon>
        <taxon>Spermatophyta</taxon>
        <taxon>Magnoliopsida</taxon>
        <taxon>Liliopsida</taxon>
        <taxon>Poales</taxon>
        <taxon>Poaceae</taxon>
        <taxon>BOP clade</taxon>
        <taxon>Oryzoideae</taxon>
        <taxon>Oryzeae</taxon>
        <taxon>Oryzinae</taxon>
        <taxon>Oryza</taxon>
    </lineage>
</organism>
<proteinExistence type="predicted"/>
<dbReference type="AlphaFoldDB" id="J3LM30"/>
<dbReference type="HOGENOM" id="CLU_2691683_0_0_1"/>
<evidence type="ECO:0000313" key="2">
    <source>
        <dbReference type="EnsemblPlants" id="OB03G21060.1"/>
    </source>
</evidence>
<feature type="transmembrane region" description="Helical" evidence="1">
    <location>
        <begin position="15"/>
        <end position="35"/>
    </location>
</feature>
<keyword evidence="1" id="KW-1133">Transmembrane helix</keyword>
<reference evidence="2" key="1">
    <citation type="journal article" date="2013" name="Nat. Commun.">
        <title>Whole-genome sequencing of Oryza brachyantha reveals mechanisms underlying Oryza genome evolution.</title>
        <authorList>
            <person name="Chen J."/>
            <person name="Huang Q."/>
            <person name="Gao D."/>
            <person name="Wang J."/>
            <person name="Lang Y."/>
            <person name="Liu T."/>
            <person name="Li B."/>
            <person name="Bai Z."/>
            <person name="Luis Goicoechea J."/>
            <person name="Liang C."/>
            <person name="Chen C."/>
            <person name="Zhang W."/>
            <person name="Sun S."/>
            <person name="Liao Y."/>
            <person name="Zhang X."/>
            <person name="Yang L."/>
            <person name="Song C."/>
            <person name="Wang M."/>
            <person name="Shi J."/>
            <person name="Liu G."/>
            <person name="Liu J."/>
            <person name="Zhou H."/>
            <person name="Zhou W."/>
            <person name="Yu Q."/>
            <person name="An N."/>
            <person name="Chen Y."/>
            <person name="Cai Q."/>
            <person name="Wang B."/>
            <person name="Liu B."/>
            <person name="Min J."/>
            <person name="Huang Y."/>
            <person name="Wu H."/>
            <person name="Li Z."/>
            <person name="Zhang Y."/>
            <person name="Yin Y."/>
            <person name="Song W."/>
            <person name="Jiang J."/>
            <person name="Jackson S.A."/>
            <person name="Wing R.A."/>
            <person name="Wang J."/>
            <person name="Chen M."/>
        </authorList>
    </citation>
    <scope>NUCLEOTIDE SEQUENCE [LARGE SCALE GENOMIC DNA]</scope>
    <source>
        <strain evidence="2">cv. IRGC 101232</strain>
    </source>
</reference>
<dbReference type="EnsemblPlants" id="OB03G21060.1">
    <property type="protein sequence ID" value="OB03G21060.1"/>
    <property type="gene ID" value="OB03G21060"/>
</dbReference>
<keyword evidence="3" id="KW-1185">Reference proteome</keyword>
<accession>J3LM30</accession>
<name>J3LM30_ORYBR</name>
<sequence>MSHVVGPTTSRTFPFFKYSLLLNLSLTTLTLISLCNQRTLSPPPPPILTCLVSREFLTFSWTSLSALRSLDLFW</sequence>
<dbReference type="Gramene" id="OB03G21060.1">
    <property type="protein sequence ID" value="OB03G21060.1"/>
    <property type="gene ID" value="OB03G21060"/>
</dbReference>
<reference evidence="2" key="2">
    <citation type="submission" date="2013-04" db="UniProtKB">
        <authorList>
            <consortium name="EnsemblPlants"/>
        </authorList>
    </citation>
    <scope>IDENTIFICATION</scope>
</reference>
<protein>
    <submittedName>
        <fullName evidence="2">Uncharacterized protein</fullName>
    </submittedName>
</protein>
<keyword evidence="1" id="KW-0472">Membrane</keyword>
<evidence type="ECO:0000256" key="1">
    <source>
        <dbReference type="SAM" id="Phobius"/>
    </source>
</evidence>
<keyword evidence="1" id="KW-0812">Transmembrane</keyword>